<dbReference type="PANTHER" id="PTHR46481">
    <property type="entry name" value="ZINC FINGER BED DOMAIN-CONTAINING PROTEIN 4"/>
    <property type="match status" value="1"/>
</dbReference>
<evidence type="ECO:0000313" key="3">
    <source>
        <dbReference type="EMBL" id="KAL0368360.1"/>
    </source>
</evidence>
<dbReference type="PANTHER" id="PTHR46481:SF7">
    <property type="entry name" value="ZINC FINGER BED DOMAIN-CONTAINING PROTEIN RICESLEEPER 2-LIKE"/>
    <property type="match status" value="1"/>
</dbReference>
<evidence type="ECO:0000259" key="2">
    <source>
        <dbReference type="Pfam" id="PF07727"/>
    </source>
</evidence>
<feature type="domain" description="Reverse transcriptase Ty1/copia-type" evidence="2">
    <location>
        <begin position="419"/>
        <end position="615"/>
    </location>
</feature>
<dbReference type="InterPro" id="IPR013103">
    <property type="entry name" value="RVT_2"/>
</dbReference>
<dbReference type="EMBL" id="JACGWM010000006">
    <property type="protein sequence ID" value="KAL0368360.1"/>
    <property type="molecule type" value="Genomic_DNA"/>
</dbReference>
<dbReference type="InterPro" id="IPR043502">
    <property type="entry name" value="DNA/RNA_pol_sf"/>
</dbReference>
<dbReference type="SUPFAM" id="SSF56672">
    <property type="entry name" value="DNA/RNA polymerases"/>
    <property type="match status" value="1"/>
</dbReference>
<evidence type="ECO:0000256" key="1">
    <source>
        <dbReference type="SAM" id="MobiDB-lite"/>
    </source>
</evidence>
<dbReference type="Pfam" id="PF07727">
    <property type="entry name" value="RVT_2"/>
    <property type="match status" value="1"/>
</dbReference>
<feature type="region of interest" description="Disordered" evidence="1">
    <location>
        <begin position="139"/>
        <end position="165"/>
    </location>
</feature>
<reference evidence="3" key="2">
    <citation type="journal article" date="2024" name="Plant">
        <title>Genomic evolution and insights into agronomic trait innovations of Sesamum species.</title>
        <authorList>
            <person name="Miao H."/>
            <person name="Wang L."/>
            <person name="Qu L."/>
            <person name="Liu H."/>
            <person name="Sun Y."/>
            <person name="Le M."/>
            <person name="Wang Q."/>
            <person name="Wei S."/>
            <person name="Zheng Y."/>
            <person name="Lin W."/>
            <person name="Duan Y."/>
            <person name="Cao H."/>
            <person name="Xiong S."/>
            <person name="Wang X."/>
            <person name="Wei L."/>
            <person name="Li C."/>
            <person name="Ma Q."/>
            <person name="Ju M."/>
            <person name="Zhao R."/>
            <person name="Li G."/>
            <person name="Mu C."/>
            <person name="Tian Q."/>
            <person name="Mei H."/>
            <person name="Zhang T."/>
            <person name="Gao T."/>
            <person name="Zhang H."/>
        </authorList>
    </citation>
    <scope>NUCLEOTIDE SEQUENCE</scope>
    <source>
        <strain evidence="3">KEN8</strain>
    </source>
</reference>
<organism evidence="3">
    <name type="scientific">Sesamum calycinum</name>
    <dbReference type="NCBI Taxonomy" id="2727403"/>
    <lineage>
        <taxon>Eukaryota</taxon>
        <taxon>Viridiplantae</taxon>
        <taxon>Streptophyta</taxon>
        <taxon>Embryophyta</taxon>
        <taxon>Tracheophyta</taxon>
        <taxon>Spermatophyta</taxon>
        <taxon>Magnoliopsida</taxon>
        <taxon>eudicotyledons</taxon>
        <taxon>Gunneridae</taxon>
        <taxon>Pentapetalae</taxon>
        <taxon>asterids</taxon>
        <taxon>lamiids</taxon>
        <taxon>Lamiales</taxon>
        <taxon>Pedaliaceae</taxon>
        <taxon>Sesamum</taxon>
    </lineage>
</organism>
<gene>
    <name evidence="3" type="ORF">Scaly_1054900</name>
</gene>
<accession>A0AAW2QKB8</accession>
<sequence>MLVVDELPLKLVEYPGFRHFLSVACPMFAIPSRRTITKDIFNIYVSERARLKSFIKDHAQQDGLNGKDDHEVISRIRGTIRSVIIALRAKMKLGFVDERYAMPKKTSDKYETWIRVDSMNDSNEGVALQARWNDYKNNYGTKGGLQNTDKGNHRGKEDQKRREGDTIRGYNVVGHEGTTKGDNGDDFAGISALHRSSIKDFGSWIVDTGATNHMFADPSLLVQRSSPKLHSFVHLPYGSSQPVKYDLRTKAILAVGKVIRGPYIIDTISFDLITIKTNPISFCCNASNIVDKVVFTSRDVQFQENIFPFVSLPLDSTSYIPAPVLNTLPSTLPTTQNSNLTLESNIPNSPTVATSPVNIPTFRRSQRQTIQPTWLKDYVCNTTSSSSRHICEPQYFSPAHVLFLAQVDAVQEPRSFVEANRTIGCRWVYKVKLKQNGSIDCYKARLVAKDYTKVEGVDYFASFSPVAKTVTVRIFIDVATAHSWSLLQLDVNNAFLHGQLDEEVYMLPPEGYDKAVGGLVCCLKKSLYGLKQVSCQWNIELTSKLQCYGFKQSPHDHCLFIFSAASVFVALIVYVDDVLLTGNSMDALTNVKWYLDDLFTIKDLGHAKYFLGLGIG</sequence>
<reference evidence="3" key="1">
    <citation type="submission" date="2020-06" db="EMBL/GenBank/DDBJ databases">
        <authorList>
            <person name="Li T."/>
            <person name="Hu X."/>
            <person name="Zhang T."/>
            <person name="Song X."/>
            <person name="Zhang H."/>
            <person name="Dai N."/>
            <person name="Sheng W."/>
            <person name="Hou X."/>
            <person name="Wei L."/>
        </authorList>
    </citation>
    <scope>NUCLEOTIDE SEQUENCE</scope>
    <source>
        <strain evidence="3">KEN8</strain>
        <tissue evidence="3">Leaf</tissue>
    </source>
</reference>
<protein>
    <submittedName>
        <fullName evidence="3">Retrovirus-related Pol polyprotein from transposon RE1</fullName>
    </submittedName>
</protein>
<feature type="compositionally biased region" description="Basic and acidic residues" evidence="1">
    <location>
        <begin position="150"/>
        <end position="165"/>
    </location>
</feature>
<proteinExistence type="predicted"/>
<dbReference type="InterPro" id="IPR052035">
    <property type="entry name" value="ZnF_BED_domain_contain"/>
</dbReference>
<feature type="compositionally biased region" description="Polar residues" evidence="1">
    <location>
        <begin position="139"/>
        <end position="149"/>
    </location>
</feature>
<dbReference type="AlphaFoldDB" id="A0AAW2QKB8"/>
<name>A0AAW2QKB8_9LAMI</name>
<comment type="caution">
    <text evidence="3">The sequence shown here is derived from an EMBL/GenBank/DDBJ whole genome shotgun (WGS) entry which is preliminary data.</text>
</comment>